<gene>
    <name evidence="8" type="ORF">COT62_01835</name>
</gene>
<evidence type="ECO:0000256" key="4">
    <source>
        <dbReference type="ARBA" id="ARBA00022692"/>
    </source>
</evidence>
<dbReference type="Proteomes" id="UP000231198">
    <property type="component" value="Unassembled WGS sequence"/>
</dbReference>
<feature type="transmembrane region" description="Helical" evidence="7">
    <location>
        <begin position="369"/>
        <end position="387"/>
    </location>
</feature>
<feature type="transmembrane region" description="Helical" evidence="7">
    <location>
        <begin position="221"/>
        <end position="243"/>
    </location>
</feature>
<keyword evidence="4 7" id="KW-0812">Transmembrane</keyword>
<feature type="transmembrane region" description="Helical" evidence="7">
    <location>
        <begin position="12"/>
        <end position="33"/>
    </location>
</feature>
<dbReference type="PANTHER" id="PTHR30250">
    <property type="entry name" value="PST FAMILY PREDICTED COLANIC ACID TRANSPORTER"/>
    <property type="match status" value="1"/>
</dbReference>
<dbReference type="InterPro" id="IPR050833">
    <property type="entry name" value="Poly_Biosynth_Transport"/>
</dbReference>
<evidence type="ECO:0000256" key="1">
    <source>
        <dbReference type="ARBA" id="ARBA00004651"/>
    </source>
</evidence>
<comment type="similarity">
    <text evidence="2">Belongs to the polysaccharide synthase family.</text>
</comment>
<accession>A0A2H0WSZ0</accession>
<organism evidence="8 9">
    <name type="scientific">Candidatus Roizmanbacteria bacterium CG09_land_8_20_14_0_10_41_9</name>
    <dbReference type="NCBI Taxonomy" id="1974850"/>
    <lineage>
        <taxon>Bacteria</taxon>
        <taxon>Candidatus Roizmaniibacteriota</taxon>
    </lineage>
</organism>
<feature type="transmembrane region" description="Helical" evidence="7">
    <location>
        <begin position="263"/>
        <end position="288"/>
    </location>
</feature>
<evidence type="ECO:0000256" key="6">
    <source>
        <dbReference type="ARBA" id="ARBA00023136"/>
    </source>
</evidence>
<dbReference type="AlphaFoldDB" id="A0A2H0WSZ0"/>
<name>A0A2H0WSZ0_9BACT</name>
<feature type="transmembrane region" description="Helical" evidence="7">
    <location>
        <begin position="92"/>
        <end position="115"/>
    </location>
</feature>
<proteinExistence type="inferred from homology"/>
<evidence type="ECO:0000256" key="2">
    <source>
        <dbReference type="ARBA" id="ARBA00007430"/>
    </source>
</evidence>
<comment type="subcellular location">
    <subcellularLocation>
        <location evidence="1">Cell membrane</location>
        <topology evidence="1">Multi-pass membrane protein</topology>
    </subcellularLocation>
</comment>
<feature type="transmembrane region" description="Helical" evidence="7">
    <location>
        <begin position="338"/>
        <end position="357"/>
    </location>
</feature>
<evidence type="ECO:0000256" key="7">
    <source>
        <dbReference type="SAM" id="Phobius"/>
    </source>
</evidence>
<keyword evidence="3" id="KW-1003">Cell membrane</keyword>
<feature type="transmembrane region" description="Helical" evidence="7">
    <location>
        <begin position="151"/>
        <end position="173"/>
    </location>
</feature>
<evidence type="ECO:0000313" key="8">
    <source>
        <dbReference type="EMBL" id="PIS15792.1"/>
    </source>
</evidence>
<keyword evidence="5 7" id="KW-1133">Transmembrane helix</keyword>
<feature type="transmembrane region" description="Helical" evidence="7">
    <location>
        <begin position="179"/>
        <end position="201"/>
    </location>
</feature>
<evidence type="ECO:0008006" key="10">
    <source>
        <dbReference type="Google" id="ProtNLM"/>
    </source>
</evidence>
<protein>
    <recommendedName>
        <fullName evidence="10">Polysaccharide biosynthesis protein C-terminal domain-containing protein</fullName>
    </recommendedName>
</protein>
<reference evidence="9" key="1">
    <citation type="submission" date="2017-09" db="EMBL/GenBank/DDBJ databases">
        <title>Depth-based differentiation of microbial function through sediment-hosted aquifers and enrichment of novel symbionts in the deep terrestrial subsurface.</title>
        <authorList>
            <person name="Probst A.J."/>
            <person name="Ladd B."/>
            <person name="Jarett J.K."/>
            <person name="Geller-Mcgrath D.E."/>
            <person name="Sieber C.M.K."/>
            <person name="Emerson J.B."/>
            <person name="Anantharaman K."/>
            <person name="Thomas B.C."/>
            <person name="Malmstrom R."/>
            <person name="Stieglmeier M."/>
            <person name="Klingl A."/>
            <person name="Woyke T."/>
            <person name="Ryan C.M."/>
            <person name="Banfield J.F."/>
        </authorList>
    </citation>
    <scope>NUCLEOTIDE SEQUENCE [LARGE SCALE GENOMIC DNA]</scope>
</reference>
<sequence>MKKLFQRVYQNDFFRGSFLLTAFGFFAGILNYINNMLNARYLGPAGYGEIAALFSYAAVIAVPISIVTTYILQRISSVRPEKKISYARSVEIFFWTKIRRWWFFVLLPFLLIPLIPRMTNLSLFTSAILISYVLFSFFSSFYLTSVQGLRLFFFASLIGVAVGFIRLTGPILVGFGVDGIATVLVCILLSSVGSFIGYYFLFRKKVPAGSTKTHPITEKRIFHIVSNPYFFTLALSTLATIFFTNVDIIFVKKFFPPVEAGIYSSWIICSRIPYYIIGPLLSVGFIVFSDEKNRAQTKTAFISSFALIILGGITNYIVYHWFGKGFILMVFGARFLPAVGYLGQASIFAFLFSYLFFLNNYFLARRKRIVLVFPMTIPLYIVALFVFGKQLSAVMSINIVFAGILGCVYTAGFIRSLRARAID</sequence>
<dbReference type="EMBL" id="PEZG01000040">
    <property type="protein sequence ID" value="PIS15792.1"/>
    <property type="molecule type" value="Genomic_DNA"/>
</dbReference>
<dbReference type="GO" id="GO:0005886">
    <property type="term" value="C:plasma membrane"/>
    <property type="evidence" value="ECO:0007669"/>
    <property type="project" value="UniProtKB-SubCell"/>
</dbReference>
<feature type="transmembrane region" description="Helical" evidence="7">
    <location>
        <begin position="121"/>
        <end position="144"/>
    </location>
</feature>
<comment type="caution">
    <text evidence="8">The sequence shown here is derived from an EMBL/GenBank/DDBJ whole genome shotgun (WGS) entry which is preliminary data.</text>
</comment>
<evidence type="ECO:0000313" key="9">
    <source>
        <dbReference type="Proteomes" id="UP000231198"/>
    </source>
</evidence>
<dbReference type="PANTHER" id="PTHR30250:SF10">
    <property type="entry name" value="LIPOPOLYSACCHARIDE BIOSYNTHESIS PROTEIN WZXC"/>
    <property type="match status" value="1"/>
</dbReference>
<feature type="transmembrane region" description="Helical" evidence="7">
    <location>
        <begin position="53"/>
        <end position="72"/>
    </location>
</feature>
<evidence type="ECO:0000256" key="5">
    <source>
        <dbReference type="ARBA" id="ARBA00022989"/>
    </source>
</evidence>
<keyword evidence="6 7" id="KW-0472">Membrane</keyword>
<feature type="transmembrane region" description="Helical" evidence="7">
    <location>
        <begin position="393"/>
        <end position="414"/>
    </location>
</feature>
<feature type="transmembrane region" description="Helical" evidence="7">
    <location>
        <begin position="300"/>
        <end position="318"/>
    </location>
</feature>
<evidence type="ECO:0000256" key="3">
    <source>
        <dbReference type="ARBA" id="ARBA00022475"/>
    </source>
</evidence>